<feature type="compositionally biased region" description="Polar residues" evidence="1">
    <location>
        <begin position="857"/>
        <end position="885"/>
    </location>
</feature>
<evidence type="ECO:0000256" key="2">
    <source>
        <dbReference type="SAM" id="Phobius"/>
    </source>
</evidence>
<dbReference type="Pfam" id="PF13632">
    <property type="entry name" value="Glyco_trans_2_3"/>
    <property type="match status" value="1"/>
</dbReference>
<dbReference type="PhylomeDB" id="A0A0G4ICM8"/>
<dbReference type="PANTHER" id="PTHR16779:SF1">
    <property type="entry name" value="BETA-1,4-MANNOSYLTRANSFERASE EGH"/>
    <property type="match status" value="1"/>
</dbReference>
<evidence type="ECO:0000256" key="1">
    <source>
        <dbReference type="SAM" id="MobiDB-lite"/>
    </source>
</evidence>
<feature type="transmembrane region" description="Helical" evidence="2">
    <location>
        <begin position="57"/>
        <end position="77"/>
    </location>
</feature>
<dbReference type="InterPro" id="IPR029044">
    <property type="entry name" value="Nucleotide-diphossugar_trans"/>
</dbReference>
<dbReference type="PANTHER" id="PTHR16779">
    <property type="entry name" value="BETA-1,4-MANNOSYLTRANSFERASE EGH"/>
    <property type="match status" value="1"/>
</dbReference>
<dbReference type="GO" id="GO:0005737">
    <property type="term" value="C:cytoplasm"/>
    <property type="evidence" value="ECO:0007669"/>
    <property type="project" value="TreeGrafter"/>
</dbReference>
<sequence>MIFIDDHRPDKLPLLPCYSLEEVQVSRDGRDDYVRPRGHTEGGVKHWFGSIPYHFHFGSYLLGVIGLVVTMLVTFFWNGQGPYCLKYGCPIVTPLTLHQTWASPDWQSRLEGVWFFVVWFYFMPPLISGWLLYVCGFLNLAGLTPSKSATRHQVIKAFTIPPQETGGPLRHRHIHFRVVTKGRNPDLIQHTLEHNLNTVRPFIAEGLLFSPVVEIVTDHALPNIHTLEETGRAVGVTVREILVPPSYTCPQGSLYKARALHYANVVTLGLEEGGEGVNGESLENTGGRDSLHDQLEDGLFFGRGEGNGESRETHAAACNGDTPPVSNRKMSPGGLRKNLEGSREAERGGGGMDATQTERVVSCAASLSVTGRESEGGRGGIVDGGGILSSLRGSVTDDDLIVHLDEETKLTPQALQGLLSFYAERHIQYLDGAVRREEEIRQTPAWFLGKNAQRGVRRSVEDVTRGFDAIAQGIIVYGQERPVGSLAATLADSTRVLDDFTRFRLFFSLVGAPLQGMKGSFIAVPARYERNPRSEGDIDVAGCTFDVGPRSSITEDAAWALRLVERGVRIGFIRGILLEKSPFSFRDFVKQRGRWIQGLWKVALDSDGLKLSTRLPLLIAVSLYSLVPVNLILGHAFALYTFGTGTLGTLTWTGVFFQTTMQAMALWGYSFGAFHNLRPRNAETRVGRLCMQAEKVFLCILCGALVDVWLLMEAAGTLYAFSTWRTTSQGFHIVEKDFAGQTGSNNVLAAPPHEPKCQKQEQKNNRVWQPSAGEGRGDGAVRCSRGKREGSETSSAVSEAGRRETLPAAFAGGVPGFFENESLDVQGEGEVDGTQKVERKDQRDSQEMEKDGKTGVNGDSGSPTGLPSLQQRCSQPSSRSTSDAGLSSRPRTFRLAAVAEGEGPNVGGACFGQP</sequence>
<feature type="transmembrane region" description="Helical" evidence="2">
    <location>
        <begin position="113"/>
        <end position="141"/>
    </location>
</feature>
<keyword evidence="2" id="KW-0472">Membrane</keyword>
<dbReference type="EMBL" id="CDMZ01005820">
    <property type="protein sequence ID" value="CEM54822.1"/>
    <property type="molecule type" value="Genomic_DNA"/>
</dbReference>
<proteinExistence type="predicted"/>
<name>A0A0G4ICM8_9ALVE</name>
<dbReference type="InterPro" id="IPR027389">
    <property type="entry name" value="B_mannosylTrfase_Bre-3/Egh"/>
</dbReference>
<protein>
    <recommendedName>
        <fullName evidence="3">Glycosyltransferase 2-like domain-containing protein</fullName>
    </recommendedName>
</protein>
<gene>
    <name evidence="4" type="ORF">Cvel_2268</name>
</gene>
<dbReference type="AlphaFoldDB" id="A0A0G4ICM8"/>
<accession>A0A0G4ICM8</accession>
<feature type="domain" description="Glycosyltransferase 2-like" evidence="3">
    <location>
        <begin position="469"/>
        <end position="667"/>
    </location>
</feature>
<feature type="region of interest" description="Disordered" evidence="1">
    <location>
        <begin position="744"/>
        <end position="892"/>
    </location>
</feature>
<dbReference type="InterPro" id="IPR001173">
    <property type="entry name" value="Glyco_trans_2-like"/>
</dbReference>
<feature type="compositionally biased region" description="Basic and acidic residues" evidence="1">
    <location>
        <begin position="753"/>
        <end position="764"/>
    </location>
</feature>
<evidence type="ECO:0000259" key="3">
    <source>
        <dbReference type="Pfam" id="PF13632"/>
    </source>
</evidence>
<feature type="transmembrane region" description="Helical" evidence="2">
    <location>
        <begin position="617"/>
        <end position="643"/>
    </location>
</feature>
<feature type="compositionally biased region" description="Basic and acidic residues" evidence="1">
    <location>
        <begin position="833"/>
        <end position="853"/>
    </location>
</feature>
<reference evidence="4" key="1">
    <citation type="submission" date="2014-11" db="EMBL/GenBank/DDBJ databases">
        <authorList>
            <person name="Otto D Thomas"/>
            <person name="Naeem Raeece"/>
        </authorList>
    </citation>
    <scope>NUCLEOTIDE SEQUENCE</scope>
</reference>
<keyword evidence="2" id="KW-1133">Transmembrane helix</keyword>
<feature type="transmembrane region" description="Helical" evidence="2">
    <location>
        <begin position="655"/>
        <end position="675"/>
    </location>
</feature>
<feature type="transmembrane region" description="Helical" evidence="2">
    <location>
        <begin position="696"/>
        <end position="721"/>
    </location>
</feature>
<dbReference type="VEuPathDB" id="CryptoDB:Cvel_2268"/>
<organism evidence="4">
    <name type="scientific">Chromera velia CCMP2878</name>
    <dbReference type="NCBI Taxonomy" id="1169474"/>
    <lineage>
        <taxon>Eukaryota</taxon>
        <taxon>Sar</taxon>
        <taxon>Alveolata</taxon>
        <taxon>Colpodellida</taxon>
        <taxon>Chromeraceae</taxon>
        <taxon>Chromera</taxon>
    </lineage>
</organism>
<keyword evidence="2" id="KW-0812">Transmembrane</keyword>
<dbReference type="GO" id="GO:0019187">
    <property type="term" value="F:beta-1,4-mannosyltransferase activity"/>
    <property type="evidence" value="ECO:0007669"/>
    <property type="project" value="InterPro"/>
</dbReference>
<evidence type="ECO:0000313" key="4">
    <source>
        <dbReference type="EMBL" id="CEM54822.1"/>
    </source>
</evidence>
<feature type="region of interest" description="Disordered" evidence="1">
    <location>
        <begin position="305"/>
        <end position="355"/>
    </location>
</feature>
<dbReference type="SUPFAM" id="SSF53448">
    <property type="entry name" value="Nucleotide-diphospho-sugar transferases"/>
    <property type="match status" value="1"/>
</dbReference>
<feature type="compositionally biased region" description="Basic and acidic residues" evidence="1">
    <location>
        <begin position="337"/>
        <end position="347"/>
    </location>
</feature>